<dbReference type="HOGENOM" id="CLU_079880_0_0_11"/>
<dbReference type="InterPro" id="IPR014825">
    <property type="entry name" value="DNA_alkylation"/>
</dbReference>
<dbReference type="CDD" id="cd06561">
    <property type="entry name" value="AlkD_like"/>
    <property type="match status" value="1"/>
</dbReference>
<dbReference type="eggNOG" id="COG4912">
    <property type="taxonomic scope" value="Bacteria"/>
</dbReference>
<name>C5C4X1_BEUC1</name>
<proteinExistence type="predicted"/>
<dbReference type="KEGG" id="bcv:Bcav_1843"/>
<dbReference type="InterPro" id="IPR016024">
    <property type="entry name" value="ARM-type_fold"/>
</dbReference>
<dbReference type="OrthoDB" id="9775346at2"/>
<protein>
    <submittedName>
        <fullName evidence="1">DNA alkylation repair enzyme</fullName>
    </submittedName>
</protein>
<dbReference type="SUPFAM" id="SSF48371">
    <property type="entry name" value="ARM repeat"/>
    <property type="match status" value="1"/>
</dbReference>
<reference evidence="1 2" key="1">
    <citation type="journal article" date="2009" name="Stand. Genomic Sci.">
        <title>Complete genome sequence of Beutenbergia cavernae type strain (HKI 0122).</title>
        <authorList>
            <person name="Land M."/>
            <person name="Pukall R."/>
            <person name="Abt B."/>
            <person name="Goker M."/>
            <person name="Rohde M."/>
            <person name="Glavina Del Rio T."/>
            <person name="Tice H."/>
            <person name="Copeland A."/>
            <person name="Cheng J.F."/>
            <person name="Lucas S."/>
            <person name="Chen F."/>
            <person name="Nolan M."/>
            <person name="Bruce D."/>
            <person name="Goodwin L."/>
            <person name="Pitluck S."/>
            <person name="Ivanova N."/>
            <person name="Mavromatis K."/>
            <person name="Ovchinnikova G."/>
            <person name="Pati A."/>
            <person name="Chen A."/>
            <person name="Palaniappan K."/>
            <person name="Hauser L."/>
            <person name="Chang Y.J."/>
            <person name="Jefferies C.C."/>
            <person name="Saunders E."/>
            <person name="Brettin T."/>
            <person name="Detter J.C."/>
            <person name="Han C."/>
            <person name="Chain P."/>
            <person name="Bristow J."/>
            <person name="Eisen J.A."/>
            <person name="Markowitz V."/>
            <person name="Hugenholtz P."/>
            <person name="Kyrpides N.C."/>
            <person name="Klenk H.P."/>
            <person name="Lapidus A."/>
        </authorList>
    </citation>
    <scope>NUCLEOTIDE SEQUENCE [LARGE SCALE GENOMIC DNA]</scope>
    <source>
        <strain evidence="2">ATCC BAA-8 / DSM 12333 / NBRC 16432</strain>
    </source>
</reference>
<dbReference type="PANTHER" id="PTHR34070:SF1">
    <property type="entry name" value="DNA ALKYLATION REPAIR PROTEIN"/>
    <property type="match status" value="1"/>
</dbReference>
<dbReference type="Gene3D" id="1.25.10.90">
    <property type="match status" value="1"/>
</dbReference>
<dbReference type="PANTHER" id="PTHR34070">
    <property type="entry name" value="ARMADILLO-TYPE FOLD"/>
    <property type="match status" value="1"/>
</dbReference>
<organism evidence="1 2">
    <name type="scientific">Beutenbergia cavernae (strain ATCC BAA-8 / DSM 12333 / CCUG 43141 / JCM 11478 / NBRC 16432 / NCIMB 13614 / HKI 0122)</name>
    <dbReference type="NCBI Taxonomy" id="471853"/>
    <lineage>
        <taxon>Bacteria</taxon>
        <taxon>Bacillati</taxon>
        <taxon>Actinomycetota</taxon>
        <taxon>Actinomycetes</taxon>
        <taxon>Micrococcales</taxon>
        <taxon>Beutenbergiaceae</taxon>
        <taxon>Beutenbergia</taxon>
    </lineage>
</organism>
<dbReference type="Pfam" id="PF08713">
    <property type="entry name" value="DNA_alkylation"/>
    <property type="match status" value="1"/>
</dbReference>
<keyword evidence="2" id="KW-1185">Reference proteome</keyword>
<evidence type="ECO:0000313" key="2">
    <source>
        <dbReference type="Proteomes" id="UP000007962"/>
    </source>
</evidence>
<sequence>MDTVDALTAAAFTARVRGVATAEQLAAYDRYFPPAERGDDVFVGARMGHVFALAKEFGAMPLDEVERLLESDVHEDRVGAVSILDVRARAKGATVEQRRALYDLYLRRHDRINTWDLVDRAAIHVVGAYAAEHDRGAFARLAASPDRWERRTALIASFALVRRGETDDALAVAAACVDDPEDTVNKAVGWLLRSIGGAELVAFLEAHAADMPRAALRAAVEKLEPDVRRRYLRAAREG</sequence>
<dbReference type="AlphaFoldDB" id="C5C4X1"/>
<evidence type="ECO:0000313" key="1">
    <source>
        <dbReference type="EMBL" id="ACQ80099.1"/>
    </source>
</evidence>
<accession>C5C4X1</accession>
<dbReference type="EMBL" id="CP001618">
    <property type="protein sequence ID" value="ACQ80099.1"/>
    <property type="molecule type" value="Genomic_DNA"/>
</dbReference>
<dbReference type="Proteomes" id="UP000007962">
    <property type="component" value="Chromosome"/>
</dbReference>
<dbReference type="RefSeq" id="WP_015882339.1">
    <property type="nucleotide sequence ID" value="NC_012669.1"/>
</dbReference>
<gene>
    <name evidence="1" type="ordered locus">Bcav_1843</name>
</gene>